<dbReference type="Proteomes" id="UP000800097">
    <property type="component" value="Unassembled WGS sequence"/>
</dbReference>
<sequence length="264" mass="28751">MESRVSTTTLVEEYDSDAPPDYLASISEKDKKELISSDAHSIASDTTLNDPGHGFKAAKSLTVSAKGISAIRLPTPSSQLTIDIFNSDGSLAYRSTRANRCSGNSLLSDSHGRPALATEYFFGPNRDPVIHILDENSVEIADTKTVSRWTSRSHTFLLPDGREFTWKYVKERLFAGDAKKVTSLVLTCGEKRLAVLRRDSETRTPGTKACTAGNGGELLLSEEVGSKEGVSEEVVVATCLLMLKKEIDRRRAIQAFMVMSVASS</sequence>
<dbReference type="GeneID" id="54550191"/>
<dbReference type="AlphaFoldDB" id="A0A6A6JIU7"/>
<accession>A0A6A6JIU7</accession>
<proteinExistence type="predicted"/>
<reference evidence="1" key="1">
    <citation type="journal article" date="2020" name="Stud. Mycol.">
        <title>101 Dothideomycetes genomes: a test case for predicting lifestyles and emergence of pathogens.</title>
        <authorList>
            <person name="Haridas S."/>
            <person name="Albert R."/>
            <person name="Binder M."/>
            <person name="Bloem J."/>
            <person name="Labutti K."/>
            <person name="Salamov A."/>
            <person name="Andreopoulos B."/>
            <person name="Baker S."/>
            <person name="Barry K."/>
            <person name="Bills G."/>
            <person name="Bluhm B."/>
            <person name="Cannon C."/>
            <person name="Castanera R."/>
            <person name="Culley D."/>
            <person name="Daum C."/>
            <person name="Ezra D."/>
            <person name="Gonzalez J."/>
            <person name="Henrissat B."/>
            <person name="Kuo A."/>
            <person name="Liang C."/>
            <person name="Lipzen A."/>
            <person name="Lutzoni F."/>
            <person name="Magnuson J."/>
            <person name="Mondo S."/>
            <person name="Nolan M."/>
            <person name="Ohm R."/>
            <person name="Pangilinan J."/>
            <person name="Park H.-J."/>
            <person name="Ramirez L."/>
            <person name="Alfaro M."/>
            <person name="Sun H."/>
            <person name="Tritt A."/>
            <person name="Yoshinaga Y."/>
            <person name="Zwiers L.-H."/>
            <person name="Turgeon B."/>
            <person name="Goodwin S."/>
            <person name="Spatafora J."/>
            <person name="Crous P."/>
            <person name="Grigoriev I."/>
        </authorList>
    </citation>
    <scope>NUCLEOTIDE SEQUENCE</scope>
    <source>
        <strain evidence="1">CBS 379.55</strain>
    </source>
</reference>
<evidence type="ECO:0000313" key="1">
    <source>
        <dbReference type="EMBL" id="KAF2276501.1"/>
    </source>
</evidence>
<evidence type="ECO:0000313" key="2">
    <source>
        <dbReference type="Proteomes" id="UP000800097"/>
    </source>
</evidence>
<organism evidence="1 2">
    <name type="scientific">Westerdykella ornata</name>
    <dbReference type="NCBI Taxonomy" id="318751"/>
    <lineage>
        <taxon>Eukaryota</taxon>
        <taxon>Fungi</taxon>
        <taxon>Dikarya</taxon>
        <taxon>Ascomycota</taxon>
        <taxon>Pezizomycotina</taxon>
        <taxon>Dothideomycetes</taxon>
        <taxon>Pleosporomycetidae</taxon>
        <taxon>Pleosporales</taxon>
        <taxon>Sporormiaceae</taxon>
        <taxon>Westerdykella</taxon>
    </lineage>
</organism>
<dbReference type="EMBL" id="ML986493">
    <property type="protein sequence ID" value="KAF2276501.1"/>
    <property type="molecule type" value="Genomic_DNA"/>
</dbReference>
<dbReference type="RefSeq" id="XP_033654040.1">
    <property type="nucleotide sequence ID" value="XM_033797016.1"/>
</dbReference>
<keyword evidence="2" id="KW-1185">Reference proteome</keyword>
<dbReference type="OrthoDB" id="5325862at2759"/>
<gene>
    <name evidence="1" type="ORF">EI97DRAFT_42001</name>
</gene>
<name>A0A6A6JIU7_WESOR</name>
<protein>
    <submittedName>
        <fullName evidence="1">Uncharacterized protein</fullName>
    </submittedName>
</protein>